<dbReference type="Proteomes" id="UP000033934">
    <property type="component" value="Unassembled WGS sequence"/>
</dbReference>
<reference evidence="1 2" key="1">
    <citation type="journal article" date="2015" name="Nature">
        <title>rRNA introns, odd ribosomes, and small enigmatic genomes across a large radiation of phyla.</title>
        <authorList>
            <person name="Brown C.T."/>
            <person name="Hug L.A."/>
            <person name="Thomas B.C."/>
            <person name="Sharon I."/>
            <person name="Castelle C.J."/>
            <person name="Singh A."/>
            <person name="Wilkins M.J."/>
            <person name="Williams K.H."/>
            <person name="Banfield J.F."/>
        </authorList>
    </citation>
    <scope>NUCLEOTIDE SEQUENCE [LARGE SCALE GENOMIC DNA]</scope>
</reference>
<accession>A0A0G0LBD3</accession>
<evidence type="ECO:0000313" key="1">
    <source>
        <dbReference type="EMBL" id="KKQ89343.1"/>
    </source>
</evidence>
<name>A0A0G0LBD3_9BACT</name>
<sequence>MRVIKDILGNQYRLTDERWAHITANHPELNRRKSDLADCLLNPEVIVKSANDPFILIYQKQEQDRHYLAVVTHMSKKFIITAFITDKIKLGKIIWQK</sequence>
<protein>
    <recommendedName>
        <fullName evidence="3">Phage-Barnase-EndoU-ColicinE5/D-RelE like nuclease 3 domain-containing protein</fullName>
    </recommendedName>
</protein>
<comment type="caution">
    <text evidence="1">The sequence shown here is derived from an EMBL/GenBank/DDBJ whole genome shotgun (WGS) entry which is preliminary data.</text>
</comment>
<proteinExistence type="predicted"/>
<dbReference type="EMBL" id="LBVO01000028">
    <property type="protein sequence ID" value="KKQ89343.1"/>
    <property type="molecule type" value="Genomic_DNA"/>
</dbReference>
<evidence type="ECO:0000313" key="2">
    <source>
        <dbReference type="Proteomes" id="UP000033934"/>
    </source>
</evidence>
<gene>
    <name evidence="1" type="ORF">UT11_C0028G0003</name>
</gene>
<evidence type="ECO:0008006" key="3">
    <source>
        <dbReference type="Google" id="ProtNLM"/>
    </source>
</evidence>
<organism evidence="1 2">
    <name type="scientific">Berkelbacteria bacterium GW2011_GWA2_38_9</name>
    <dbReference type="NCBI Taxonomy" id="1618334"/>
    <lineage>
        <taxon>Bacteria</taxon>
        <taxon>Candidatus Berkelbacteria</taxon>
    </lineage>
</organism>
<dbReference type="AlphaFoldDB" id="A0A0G0LBD3"/>